<comment type="caution">
    <text evidence="3">The sequence shown here is derived from an EMBL/GenBank/DDBJ whole genome shotgun (WGS) entry which is preliminary data.</text>
</comment>
<dbReference type="SUPFAM" id="SSF56784">
    <property type="entry name" value="HAD-like"/>
    <property type="match status" value="1"/>
</dbReference>
<comment type="function">
    <text evidence="2">Involved in phosphonate degradation.</text>
</comment>
<dbReference type="SFLD" id="SFLDG01129">
    <property type="entry name" value="C1.5:_HAD__Beta-PGM__Phosphata"/>
    <property type="match status" value="1"/>
</dbReference>
<protein>
    <recommendedName>
        <fullName evidence="2">Phosphonoacetaldehyde hydrolase</fullName>
        <shortName evidence="2">Phosphonatase</shortName>
        <ecNumber evidence="2">3.11.1.1</ecNumber>
    </recommendedName>
    <alternativeName>
        <fullName evidence="2">Phosphonoacetaldehyde phosphonohydrolase</fullName>
    </alternativeName>
</protein>
<organism evidence="3 4">
    <name type="scientific">Alcaligenes endophyticus</name>
    <dbReference type="NCBI Taxonomy" id="1929088"/>
    <lineage>
        <taxon>Bacteria</taxon>
        <taxon>Pseudomonadati</taxon>
        <taxon>Pseudomonadota</taxon>
        <taxon>Betaproteobacteria</taxon>
        <taxon>Burkholderiales</taxon>
        <taxon>Alcaligenaceae</taxon>
        <taxon>Alcaligenes</taxon>
    </lineage>
</organism>
<dbReference type="InterPro" id="IPR006323">
    <property type="entry name" value="Phosphonoacetald_hydro"/>
</dbReference>
<keyword evidence="2" id="KW-0460">Magnesium</keyword>
<dbReference type="SFLD" id="SFLDS00003">
    <property type="entry name" value="Haloacid_Dehalogenase"/>
    <property type="match status" value="1"/>
</dbReference>
<dbReference type="InterPro" id="IPR050155">
    <property type="entry name" value="HAD-like_hydrolase_sf"/>
</dbReference>
<keyword evidence="2 3" id="KW-0378">Hydrolase</keyword>
<feature type="active site" description="Nucleophile" evidence="2">
    <location>
        <position position="26"/>
    </location>
</feature>
<dbReference type="Pfam" id="PF00702">
    <property type="entry name" value="Hydrolase"/>
    <property type="match status" value="1"/>
</dbReference>
<feature type="binding site" evidence="2">
    <location>
        <position position="200"/>
    </location>
    <ligand>
        <name>Mg(2+)</name>
        <dbReference type="ChEBI" id="CHEBI:18420"/>
    </ligand>
</feature>
<comment type="cofactor">
    <cofactor evidence="2">
        <name>Mg(2+)</name>
        <dbReference type="ChEBI" id="CHEBI:18420"/>
    </cofactor>
    <text evidence="2">Binds 1 Mg(2+) ion per subunit.</text>
</comment>
<dbReference type="NCBIfam" id="TIGR01509">
    <property type="entry name" value="HAD-SF-IA-v3"/>
    <property type="match status" value="1"/>
</dbReference>
<evidence type="ECO:0000256" key="1">
    <source>
        <dbReference type="ARBA" id="ARBA00023270"/>
    </source>
</evidence>
<feature type="binding site" evidence="2">
    <location>
        <position position="28"/>
    </location>
    <ligand>
        <name>Mg(2+)</name>
        <dbReference type="ChEBI" id="CHEBI:18420"/>
    </ligand>
</feature>
<dbReference type="GO" id="GO:0050194">
    <property type="term" value="F:phosphonoacetaldehyde hydrolase activity"/>
    <property type="evidence" value="ECO:0007669"/>
    <property type="project" value="UniProtKB-EC"/>
</dbReference>
<dbReference type="HAMAP" id="MF_01375">
    <property type="entry name" value="PhnX"/>
    <property type="match status" value="1"/>
</dbReference>
<sequence length="283" mass="31141">MPRSPSPHRYTKKAPTPAVVEALIFDWAGTLVDYGSFAPTQILVEAFAHFGLELNLKQARSAMGKGKWDHIQHLLHLPPIQEQFYQQHQRSILLKDIDSIYAAFLPLQIARVAHHSQAIAGARTSLLWARSQGLKLGSCTGYPRSVMNELLPHAEAQGLELDLVVCSDEVSRARPWPAMALENVSQLSISHVAACVKIDDTVPGIQEGHAAGMWTVGLVLSGNACGLSWDAIQDLHENELAQVRAQASQVLEVARPHYLIDSVADLPPVIRDIQTRLEQGERP</sequence>
<evidence type="ECO:0000256" key="2">
    <source>
        <dbReference type="HAMAP-Rule" id="MF_01375"/>
    </source>
</evidence>
<dbReference type="InterPro" id="IPR023198">
    <property type="entry name" value="PGP-like_dom2"/>
</dbReference>
<dbReference type="Gene3D" id="1.10.150.240">
    <property type="entry name" value="Putative phosphatase, domain 2"/>
    <property type="match status" value="1"/>
</dbReference>
<comment type="subunit">
    <text evidence="2">Homodimer.</text>
</comment>
<dbReference type="InterPro" id="IPR023214">
    <property type="entry name" value="HAD_sf"/>
</dbReference>
<proteinExistence type="inferred from homology"/>
<dbReference type="RefSeq" id="WP_266124933.1">
    <property type="nucleotide sequence ID" value="NZ_JAJHNU010000001.1"/>
</dbReference>
<dbReference type="PANTHER" id="PTHR43434">
    <property type="entry name" value="PHOSPHOGLYCOLATE PHOSPHATASE"/>
    <property type="match status" value="1"/>
</dbReference>
<reference evidence="3" key="1">
    <citation type="submission" date="2021-11" db="EMBL/GenBank/DDBJ databases">
        <title>Draft genome sequence of Alcaligenes endophyticus type strain CCUG 75668T.</title>
        <authorList>
            <person name="Salva-Serra F."/>
            <person name="Duran R.E."/>
            <person name="Seeger M."/>
            <person name="Moore E.R.B."/>
            <person name="Jaen-Luchoro D."/>
        </authorList>
    </citation>
    <scope>NUCLEOTIDE SEQUENCE</scope>
    <source>
        <strain evidence="3">CCUG 75668</strain>
    </source>
</reference>
<dbReference type="EC" id="3.11.1.1" evidence="2"/>
<dbReference type="InterPro" id="IPR006439">
    <property type="entry name" value="HAD-SF_hydro_IA"/>
</dbReference>
<gene>
    <name evidence="2" type="primary">phnX</name>
    <name evidence="3" type="ORF">LMS43_07225</name>
</gene>
<dbReference type="Proteomes" id="UP001168613">
    <property type="component" value="Unassembled WGS sequence"/>
</dbReference>
<keyword evidence="2" id="KW-0479">Metal-binding</keyword>
<accession>A0ABT8EIF5</accession>
<dbReference type="InterPro" id="IPR036412">
    <property type="entry name" value="HAD-like_sf"/>
</dbReference>
<dbReference type="EMBL" id="JAJHNU010000001">
    <property type="protein sequence ID" value="MDN4121076.1"/>
    <property type="molecule type" value="Genomic_DNA"/>
</dbReference>
<evidence type="ECO:0000313" key="4">
    <source>
        <dbReference type="Proteomes" id="UP001168613"/>
    </source>
</evidence>
<keyword evidence="1 2" id="KW-0704">Schiff base</keyword>
<dbReference type="NCBIfam" id="TIGR01422">
    <property type="entry name" value="phosphonatase"/>
    <property type="match status" value="1"/>
</dbReference>
<comment type="catalytic activity">
    <reaction evidence="2">
        <text>phosphonoacetaldehyde + H2O = acetaldehyde + phosphate + H(+)</text>
        <dbReference type="Rhea" id="RHEA:18905"/>
        <dbReference type="ChEBI" id="CHEBI:15343"/>
        <dbReference type="ChEBI" id="CHEBI:15377"/>
        <dbReference type="ChEBI" id="CHEBI:15378"/>
        <dbReference type="ChEBI" id="CHEBI:43474"/>
        <dbReference type="ChEBI" id="CHEBI:58383"/>
        <dbReference type="EC" id="3.11.1.1"/>
    </reaction>
</comment>
<dbReference type="Gene3D" id="3.40.50.1000">
    <property type="entry name" value="HAD superfamily/HAD-like"/>
    <property type="match status" value="1"/>
</dbReference>
<feature type="active site" description="Schiff-base intermediate with substrate" evidence="2">
    <location>
        <position position="67"/>
    </location>
</feature>
<keyword evidence="4" id="KW-1185">Reference proteome</keyword>
<evidence type="ECO:0000313" key="3">
    <source>
        <dbReference type="EMBL" id="MDN4121076.1"/>
    </source>
</evidence>
<comment type="similarity">
    <text evidence="2">Belongs to the HAD-like hydrolase superfamily. PhnX family.</text>
</comment>
<dbReference type="PANTHER" id="PTHR43434:SF19">
    <property type="entry name" value="PHOSPHONOACETALDEHYDE HYDROLASE"/>
    <property type="match status" value="1"/>
</dbReference>
<name>A0ABT8EIF5_9BURK</name>
<feature type="binding site" evidence="2">
    <location>
        <position position="26"/>
    </location>
    <ligand>
        <name>Mg(2+)</name>
        <dbReference type="ChEBI" id="CHEBI:18420"/>
    </ligand>
</feature>